<dbReference type="RefSeq" id="YP_006987581.1">
    <property type="nucleotide sequence ID" value="NC_019401.1"/>
</dbReference>
<accession>K4F6M8</accession>
<evidence type="ECO:0000313" key="1">
    <source>
        <dbReference type="EMBL" id="AFC21926.1"/>
    </source>
</evidence>
<dbReference type="GeneID" id="13994216"/>
<keyword evidence="2" id="KW-1185">Reference proteome</keyword>
<proteinExistence type="predicted"/>
<dbReference type="KEGG" id="vg:13994216"/>
<organism evidence="1 2">
    <name type="scientific">Cronobacter phage vB_CsaM_GAP32</name>
    <dbReference type="NCBI Taxonomy" id="1141136"/>
    <lineage>
        <taxon>Viruses</taxon>
        <taxon>Duplodnaviria</taxon>
        <taxon>Heunggongvirae</taxon>
        <taxon>Uroviricota</taxon>
        <taxon>Caudoviricetes</taxon>
        <taxon>Mimasvirus</taxon>
        <taxon>Mimasvirus GAP32</taxon>
    </lineage>
</organism>
<reference evidence="1 2" key="1">
    <citation type="journal article" date="2014" name="Virology">
        <title>Supersize me: Cronobacter sakazakii phage GAP32.</title>
        <authorList>
            <person name="Abbasifar R."/>
            <person name="Griffiths M.W."/>
            <person name="Sabour P.M."/>
            <person name="Ackermann H.-W."/>
            <person name="Vandersteegen K."/>
            <person name="Lavigne R."/>
            <person name="Noben J.-P."/>
            <person name="Villa A.A."/>
            <person name="Abbasifar A."/>
            <person name="Nash J.H.E."/>
            <person name="Kropinski A.M."/>
        </authorList>
    </citation>
    <scope>NUCLEOTIDE SEQUENCE [LARGE SCALE GENOMIC DNA]</scope>
    <source>
        <strain evidence="1">GAP-32</strain>
    </source>
</reference>
<name>K4F6M8_9CAUD</name>
<protein>
    <submittedName>
        <fullName evidence="1">Uncharacterized protein</fullName>
    </submittedName>
</protein>
<dbReference type="EMBL" id="JN882285">
    <property type="protein sequence ID" value="AFC21926.1"/>
    <property type="molecule type" value="Genomic_DNA"/>
</dbReference>
<dbReference type="OrthoDB" id="27117at10239"/>
<gene>
    <name evidence="1" type="ORF">GAP32_468</name>
</gene>
<evidence type="ECO:0000313" key="2">
    <source>
        <dbReference type="Proteomes" id="UP000000457"/>
    </source>
</evidence>
<dbReference type="Proteomes" id="UP000000457">
    <property type="component" value="Segment"/>
</dbReference>
<sequence length="209" mass="24440">MSDLINRHNIVQFFYDSLSDLKISDQSTDSCMVYTIEDIIKIERYVKENRFVFYMHLHGFATEDEFDVQSHVYNPATGVIHKVETEIIGLAKVMEYHNGKLDMVSAAENDNWITYIKKQVSFRQPNSWQWEPKLVKEFETKLNLSFKKLPLSEEAHFQQITIDPLVLELDYCLMVDDIINFLNGTGSIVQVNPNLKVHLLFNGKFRRDA</sequence>